<organism evidence="2 3">
    <name type="scientific">Candidatus Enterococcus murrayae</name>
    <dbReference type="NCBI Taxonomy" id="2815321"/>
    <lineage>
        <taxon>Bacteria</taxon>
        <taxon>Bacillati</taxon>
        <taxon>Bacillota</taxon>
        <taxon>Bacilli</taxon>
        <taxon>Lactobacillales</taxon>
        <taxon>Enterococcaceae</taxon>
        <taxon>Enterococcus</taxon>
    </lineage>
</organism>
<sequence length="77" mass="9259">MTHKLKISEEYYIAVENKEKKFEIRFNDRNFQVGDRILLQEITENKDYTGREISGVITYITKYEQKEGFVVFGFKQI</sequence>
<feature type="domain" description="DUF3850" evidence="1">
    <location>
        <begin position="2"/>
        <end position="74"/>
    </location>
</feature>
<protein>
    <submittedName>
        <fullName evidence="2">DUF3850 domain-containing protein</fullName>
    </submittedName>
</protein>
<comment type="caution">
    <text evidence="2">The sequence shown here is derived from an EMBL/GenBank/DDBJ whole genome shotgun (WGS) entry which is preliminary data.</text>
</comment>
<dbReference type="RefSeq" id="WP_207106962.1">
    <property type="nucleotide sequence ID" value="NZ_JAFLVR010000005.1"/>
</dbReference>
<reference evidence="2 3" key="1">
    <citation type="submission" date="2021-03" db="EMBL/GenBank/DDBJ databases">
        <title>Enterococcal diversity collection.</title>
        <authorList>
            <person name="Gilmore M.S."/>
            <person name="Schwartzman J."/>
            <person name="Van Tyne D."/>
            <person name="Martin M."/>
            <person name="Earl A.M."/>
            <person name="Manson A.L."/>
            <person name="Straub T."/>
            <person name="Salamzade R."/>
            <person name="Saavedra J."/>
            <person name="Lebreton F."/>
            <person name="Prichula J."/>
            <person name="Schaufler K."/>
            <person name="Gaca A."/>
            <person name="Sgardioli B."/>
            <person name="Wagenaar J."/>
            <person name="Strong T."/>
        </authorList>
    </citation>
    <scope>NUCLEOTIDE SEQUENCE [LARGE SCALE GENOMIC DNA]</scope>
    <source>
        <strain evidence="2 3">MJM16</strain>
    </source>
</reference>
<dbReference type="EMBL" id="JAFLVR010000005">
    <property type="protein sequence ID" value="MBO0451158.1"/>
    <property type="molecule type" value="Genomic_DNA"/>
</dbReference>
<keyword evidence="3" id="KW-1185">Reference proteome</keyword>
<dbReference type="Pfam" id="PF12961">
    <property type="entry name" value="DUF3850"/>
    <property type="match status" value="1"/>
</dbReference>
<accession>A0ABS3HF12</accession>
<evidence type="ECO:0000259" key="1">
    <source>
        <dbReference type="Pfam" id="PF12961"/>
    </source>
</evidence>
<dbReference type="InterPro" id="IPR039440">
    <property type="entry name" value="DUF3850"/>
</dbReference>
<dbReference type="Proteomes" id="UP000664495">
    <property type="component" value="Unassembled WGS sequence"/>
</dbReference>
<evidence type="ECO:0000313" key="2">
    <source>
        <dbReference type="EMBL" id="MBO0451158.1"/>
    </source>
</evidence>
<dbReference type="Gene3D" id="2.30.130.30">
    <property type="entry name" value="Hypothetical protein"/>
    <property type="match status" value="1"/>
</dbReference>
<evidence type="ECO:0000313" key="3">
    <source>
        <dbReference type="Proteomes" id="UP000664495"/>
    </source>
</evidence>
<proteinExistence type="predicted"/>
<gene>
    <name evidence="2" type="ORF">JZO85_02700</name>
</gene>
<dbReference type="InterPro" id="IPR015947">
    <property type="entry name" value="PUA-like_sf"/>
</dbReference>
<name>A0ABS3HF12_9ENTE</name>
<dbReference type="SUPFAM" id="SSF88697">
    <property type="entry name" value="PUA domain-like"/>
    <property type="match status" value="1"/>
</dbReference>